<dbReference type="Proteomes" id="UP000799429">
    <property type="component" value="Unassembled WGS sequence"/>
</dbReference>
<feature type="region of interest" description="Disordered" evidence="1">
    <location>
        <begin position="25"/>
        <end position="46"/>
    </location>
</feature>
<feature type="compositionally biased region" description="Low complexity" evidence="1">
    <location>
        <begin position="200"/>
        <end position="215"/>
    </location>
</feature>
<feature type="compositionally biased region" description="Polar residues" evidence="1">
    <location>
        <begin position="142"/>
        <end position="154"/>
    </location>
</feature>
<reference evidence="2" key="1">
    <citation type="journal article" date="2020" name="Stud. Mycol.">
        <title>101 Dothideomycetes genomes: a test case for predicting lifestyles and emergence of pathogens.</title>
        <authorList>
            <person name="Haridas S."/>
            <person name="Albert R."/>
            <person name="Binder M."/>
            <person name="Bloem J."/>
            <person name="Labutti K."/>
            <person name="Salamov A."/>
            <person name="Andreopoulos B."/>
            <person name="Baker S."/>
            <person name="Barry K."/>
            <person name="Bills G."/>
            <person name="Bluhm B."/>
            <person name="Cannon C."/>
            <person name="Castanera R."/>
            <person name="Culley D."/>
            <person name="Daum C."/>
            <person name="Ezra D."/>
            <person name="Gonzalez J."/>
            <person name="Henrissat B."/>
            <person name="Kuo A."/>
            <person name="Liang C."/>
            <person name="Lipzen A."/>
            <person name="Lutzoni F."/>
            <person name="Magnuson J."/>
            <person name="Mondo S."/>
            <person name="Nolan M."/>
            <person name="Ohm R."/>
            <person name="Pangilinan J."/>
            <person name="Park H.-J."/>
            <person name="Ramirez L."/>
            <person name="Alfaro M."/>
            <person name="Sun H."/>
            <person name="Tritt A."/>
            <person name="Yoshinaga Y."/>
            <person name="Zwiers L.-H."/>
            <person name="Turgeon B."/>
            <person name="Goodwin S."/>
            <person name="Spatafora J."/>
            <person name="Crous P."/>
            <person name="Grigoriev I."/>
        </authorList>
    </citation>
    <scope>NUCLEOTIDE SEQUENCE</scope>
    <source>
        <strain evidence="2">CBS 101060</strain>
    </source>
</reference>
<dbReference type="EMBL" id="MU006090">
    <property type="protein sequence ID" value="KAF2841899.1"/>
    <property type="molecule type" value="Genomic_DNA"/>
</dbReference>
<keyword evidence="3" id="KW-1185">Reference proteome</keyword>
<evidence type="ECO:0000313" key="3">
    <source>
        <dbReference type="Proteomes" id="UP000799429"/>
    </source>
</evidence>
<evidence type="ECO:0000256" key="1">
    <source>
        <dbReference type="SAM" id="MobiDB-lite"/>
    </source>
</evidence>
<feature type="region of interest" description="Disordered" evidence="1">
    <location>
        <begin position="184"/>
        <end position="215"/>
    </location>
</feature>
<feature type="non-terminal residue" evidence="2">
    <location>
        <position position="568"/>
    </location>
</feature>
<accession>A0A9P4SGD6</accession>
<feature type="non-terminal residue" evidence="2">
    <location>
        <position position="1"/>
    </location>
</feature>
<proteinExistence type="predicted"/>
<dbReference type="AlphaFoldDB" id="A0A9P4SGD6"/>
<comment type="caution">
    <text evidence="2">The sequence shown here is derived from an EMBL/GenBank/DDBJ whole genome shotgun (WGS) entry which is preliminary data.</text>
</comment>
<name>A0A9P4SGD6_9PEZI</name>
<dbReference type="OrthoDB" id="5407894at2759"/>
<protein>
    <submittedName>
        <fullName evidence="2">Uncharacterized protein</fullName>
    </submittedName>
</protein>
<organism evidence="2 3">
    <name type="scientific">Patellaria atrata CBS 101060</name>
    <dbReference type="NCBI Taxonomy" id="1346257"/>
    <lineage>
        <taxon>Eukaryota</taxon>
        <taxon>Fungi</taxon>
        <taxon>Dikarya</taxon>
        <taxon>Ascomycota</taxon>
        <taxon>Pezizomycotina</taxon>
        <taxon>Dothideomycetes</taxon>
        <taxon>Dothideomycetes incertae sedis</taxon>
        <taxon>Patellariales</taxon>
        <taxon>Patellariaceae</taxon>
        <taxon>Patellaria</taxon>
    </lineage>
</organism>
<feature type="region of interest" description="Disordered" evidence="1">
    <location>
        <begin position="108"/>
        <end position="154"/>
    </location>
</feature>
<gene>
    <name evidence="2" type="ORF">M501DRAFT_904465</name>
</gene>
<sequence length="568" mass="61644">PEDVVACAHAPEIGDFLESTVSSALPLPVPTGADLTPQTPTPSEKEHSALNFSGVVSSVFAQGVALETPPLSKAGHNLRLPSFDLLGIGAPHPDRKVLTPNQLFSGLGAGPLSKPDDPLHSLSPSLARAQPDFSFGGLGEGHSQSQGQNKRAQNSLSHLVPTFTPPEDNNITTWSAFAKVTTAAMDSPARSDPSNPPTSPDDTTVNPTTTTTTTTTMTTTTRYLTHRDSQVKMKVEPVPAWLQAATATFGKTSVRVLSHALPCPSPDGHVFPVVISLIHDKIPPRSTTWINVFHAVPGKFNLSDLPTSPPSTPGPAVGGDSYFATKVFDSAVPVSDYQSDSTAEKQGAKPVVPPSSVDVSVVERYIPPTNRHEFSELFNPNGPSLLIDRLVELSPSKGHLLFIYITRAGGNTFLKEYIGPVLDPILRTMVVVSGFSSELSSSLGKMTSVEHLMEFDVLETRISDFCKMLSTTSNSLERFEKKKATFQLVHSAKEYVRPKREVWARDWWRKQEKPRIRKAVETYFKSNPLMATEIPTAYLIQEILQGVETKLCPDPENGIEVGVFVIRK</sequence>
<evidence type="ECO:0000313" key="2">
    <source>
        <dbReference type="EMBL" id="KAF2841899.1"/>
    </source>
</evidence>